<comment type="caution">
    <text evidence="2">The sequence shown here is derived from an EMBL/GenBank/DDBJ whole genome shotgun (WGS) entry which is preliminary data.</text>
</comment>
<evidence type="ECO:0008006" key="4">
    <source>
        <dbReference type="Google" id="ProtNLM"/>
    </source>
</evidence>
<accession>A0A177Y0Q7</accession>
<feature type="coiled-coil region" evidence="1">
    <location>
        <begin position="99"/>
        <end position="126"/>
    </location>
</feature>
<dbReference type="AlphaFoldDB" id="A0A177Y0Q7"/>
<keyword evidence="1" id="KW-0175">Coiled coil</keyword>
<gene>
    <name evidence="2" type="ORF">APB76_09720</name>
</gene>
<dbReference type="Proteomes" id="UP000078406">
    <property type="component" value="Unassembled WGS sequence"/>
</dbReference>
<reference evidence="2 3" key="1">
    <citation type="journal article" date="2016" name="Syst. Appl. Microbiol.">
        <title>Vibrio bivalvicida sp. nov., a novel larval pathogen for bivalve molluscs reared in a hatchery.</title>
        <authorList>
            <person name="Dubert J."/>
            <person name="Romalde J.L."/>
            <person name="Prado S."/>
            <person name="Barja J.L."/>
        </authorList>
    </citation>
    <scope>NUCLEOTIDE SEQUENCE [LARGE SCALE GENOMIC DNA]</scope>
    <source>
        <strain evidence="2 3">605</strain>
    </source>
</reference>
<organism evidence="2 3">
    <name type="scientific">Vibrio bivalvicida</name>
    <dbReference type="NCBI Taxonomy" id="1276888"/>
    <lineage>
        <taxon>Bacteria</taxon>
        <taxon>Pseudomonadati</taxon>
        <taxon>Pseudomonadota</taxon>
        <taxon>Gammaproteobacteria</taxon>
        <taxon>Vibrionales</taxon>
        <taxon>Vibrionaceae</taxon>
        <taxon>Vibrio</taxon>
        <taxon>Vibrio oreintalis group</taxon>
    </lineage>
</organism>
<evidence type="ECO:0000313" key="2">
    <source>
        <dbReference type="EMBL" id="OAJ94449.1"/>
    </source>
</evidence>
<evidence type="ECO:0000313" key="3">
    <source>
        <dbReference type="Proteomes" id="UP000078406"/>
    </source>
</evidence>
<evidence type="ECO:0000256" key="1">
    <source>
        <dbReference type="SAM" id="Coils"/>
    </source>
</evidence>
<proteinExistence type="predicted"/>
<protein>
    <recommendedName>
        <fullName evidence="4">Transcriptional regulator VspR</fullName>
    </recommendedName>
</protein>
<sequence length="169" mass="19352">MSKEKKHQVNKDIYDYLVSVGSDSFTVTQVRNAIYPNSAIYLDKHTARTYVSRQLKRLEILGVIDGEGQPRTRIYTKTPKFDLVKFQITERQHPDQSVLNQLEREIGQLELDLNSALTEVKEYEILMTRSEILGPMLKPLCKEARTLASSLVAKLKVREKAIELLSSNS</sequence>
<dbReference type="RefSeq" id="WP_054963340.1">
    <property type="nucleotide sequence ID" value="NZ_LLEI02000025.1"/>
</dbReference>
<dbReference type="EMBL" id="LLEI02000025">
    <property type="protein sequence ID" value="OAJ94449.1"/>
    <property type="molecule type" value="Genomic_DNA"/>
</dbReference>
<name>A0A177Y0Q7_9VIBR</name>